<protein>
    <submittedName>
        <fullName evidence="2">Uncharacterized protein</fullName>
    </submittedName>
</protein>
<feature type="transmembrane region" description="Helical" evidence="1">
    <location>
        <begin position="25"/>
        <end position="47"/>
    </location>
</feature>
<accession>A0A645GFF0</accession>
<evidence type="ECO:0000313" key="2">
    <source>
        <dbReference type="EMBL" id="MPN25637.1"/>
    </source>
</evidence>
<evidence type="ECO:0000256" key="1">
    <source>
        <dbReference type="SAM" id="Phobius"/>
    </source>
</evidence>
<gene>
    <name evidence="2" type="ORF">SDC9_173049</name>
</gene>
<comment type="caution">
    <text evidence="2">The sequence shown here is derived from an EMBL/GenBank/DDBJ whole genome shotgun (WGS) entry which is preliminary data.</text>
</comment>
<keyword evidence="1" id="KW-0472">Membrane</keyword>
<keyword evidence="1" id="KW-0812">Transmembrane</keyword>
<sequence length="73" mass="8219">MATEILSDTPVQIETKKSPAFSPTFISIFCVSPVAAITPSIWCRAWLSFPAAMQRHTPTKSDIPLKYSWNIEY</sequence>
<name>A0A645GFF0_9ZZZZ</name>
<organism evidence="2">
    <name type="scientific">bioreactor metagenome</name>
    <dbReference type="NCBI Taxonomy" id="1076179"/>
    <lineage>
        <taxon>unclassified sequences</taxon>
        <taxon>metagenomes</taxon>
        <taxon>ecological metagenomes</taxon>
    </lineage>
</organism>
<reference evidence="2" key="1">
    <citation type="submission" date="2019-08" db="EMBL/GenBank/DDBJ databases">
        <authorList>
            <person name="Kucharzyk K."/>
            <person name="Murdoch R.W."/>
            <person name="Higgins S."/>
            <person name="Loffler F."/>
        </authorList>
    </citation>
    <scope>NUCLEOTIDE SEQUENCE</scope>
</reference>
<proteinExistence type="predicted"/>
<dbReference type="EMBL" id="VSSQ01074880">
    <property type="protein sequence ID" value="MPN25637.1"/>
    <property type="molecule type" value="Genomic_DNA"/>
</dbReference>
<keyword evidence="1" id="KW-1133">Transmembrane helix</keyword>
<dbReference type="AlphaFoldDB" id="A0A645GFF0"/>